<keyword evidence="7" id="KW-0539">Nucleus</keyword>
<dbReference type="InterPro" id="IPR009057">
    <property type="entry name" value="Homeodomain-like_sf"/>
</dbReference>
<dbReference type="SUPFAM" id="SSF46689">
    <property type="entry name" value="Homeodomain-like"/>
    <property type="match status" value="1"/>
</dbReference>
<evidence type="ECO:0000256" key="2">
    <source>
        <dbReference type="ARBA" id="ARBA00022553"/>
    </source>
</evidence>
<dbReference type="OrthoDB" id="21225at2759"/>
<dbReference type="Gene3D" id="1.10.10.60">
    <property type="entry name" value="Homeodomain-like"/>
    <property type="match status" value="1"/>
</dbReference>
<dbReference type="NCBIfam" id="TIGR01557">
    <property type="entry name" value="myb_SHAQKYF"/>
    <property type="match status" value="1"/>
</dbReference>
<comment type="subcellular location">
    <subcellularLocation>
        <location evidence="1">Nucleus</location>
    </subcellularLocation>
</comment>
<evidence type="ECO:0000313" key="12">
    <source>
        <dbReference type="EMBL" id="KAI5443233.1"/>
    </source>
</evidence>
<evidence type="ECO:0000256" key="8">
    <source>
        <dbReference type="PROSITE-ProRule" id="PRU00169"/>
    </source>
</evidence>
<dbReference type="Pfam" id="PF00072">
    <property type="entry name" value="Response_reg"/>
    <property type="match status" value="1"/>
</dbReference>
<evidence type="ECO:0000256" key="4">
    <source>
        <dbReference type="ARBA" id="ARBA00023015"/>
    </source>
</evidence>
<dbReference type="Proteomes" id="UP001058974">
    <property type="component" value="Chromosome 1"/>
</dbReference>
<evidence type="ECO:0000256" key="6">
    <source>
        <dbReference type="ARBA" id="ARBA00023163"/>
    </source>
</evidence>
<evidence type="ECO:0000259" key="11">
    <source>
        <dbReference type="PROSITE" id="PS51294"/>
    </source>
</evidence>
<keyword evidence="6" id="KW-0804">Transcription</keyword>
<name>A0A9D5BGH3_PEA</name>
<reference evidence="12 13" key="1">
    <citation type="journal article" date="2022" name="Nat. Genet.">
        <title>Improved pea reference genome and pan-genome highlight genomic features and evolutionary characteristics.</title>
        <authorList>
            <person name="Yang T."/>
            <person name="Liu R."/>
            <person name="Luo Y."/>
            <person name="Hu S."/>
            <person name="Wang D."/>
            <person name="Wang C."/>
            <person name="Pandey M.K."/>
            <person name="Ge S."/>
            <person name="Xu Q."/>
            <person name="Li N."/>
            <person name="Li G."/>
            <person name="Huang Y."/>
            <person name="Saxena R.K."/>
            <person name="Ji Y."/>
            <person name="Li M."/>
            <person name="Yan X."/>
            <person name="He Y."/>
            <person name="Liu Y."/>
            <person name="Wang X."/>
            <person name="Xiang C."/>
            <person name="Varshney R.K."/>
            <person name="Ding H."/>
            <person name="Gao S."/>
            <person name="Zong X."/>
        </authorList>
    </citation>
    <scope>NUCLEOTIDE SEQUENCE [LARGE SCALE GENOMIC DNA]</scope>
    <source>
        <strain evidence="12 13">cv. Zhongwan 6</strain>
    </source>
</reference>
<feature type="compositionally biased region" description="Low complexity" evidence="9">
    <location>
        <begin position="379"/>
        <end position="394"/>
    </location>
</feature>
<evidence type="ECO:0000256" key="7">
    <source>
        <dbReference type="ARBA" id="ARBA00023242"/>
    </source>
</evidence>
<dbReference type="GO" id="GO:0009736">
    <property type="term" value="P:cytokinin-activated signaling pathway"/>
    <property type="evidence" value="ECO:0007669"/>
    <property type="project" value="InterPro"/>
</dbReference>
<keyword evidence="3" id="KW-0902">Two-component regulatory system</keyword>
<dbReference type="InterPro" id="IPR017930">
    <property type="entry name" value="Myb_dom"/>
</dbReference>
<gene>
    <name evidence="12" type="ORF">KIW84_012046</name>
</gene>
<dbReference type="GO" id="GO:0005634">
    <property type="term" value="C:nucleus"/>
    <property type="evidence" value="ECO:0007669"/>
    <property type="project" value="UniProtKB-SubCell"/>
</dbReference>
<feature type="region of interest" description="Disordered" evidence="9">
    <location>
        <begin position="360"/>
        <end position="395"/>
    </location>
</feature>
<dbReference type="Gene3D" id="3.40.50.2300">
    <property type="match status" value="1"/>
</dbReference>
<dbReference type="InterPro" id="IPR006447">
    <property type="entry name" value="Myb_dom_plants"/>
</dbReference>
<evidence type="ECO:0000256" key="9">
    <source>
        <dbReference type="SAM" id="MobiDB-lite"/>
    </source>
</evidence>
<dbReference type="InterPro" id="IPR045279">
    <property type="entry name" value="ARR-like"/>
</dbReference>
<feature type="compositionally biased region" description="Polar residues" evidence="9">
    <location>
        <begin position="360"/>
        <end position="378"/>
    </location>
</feature>
<dbReference type="Pfam" id="PF00249">
    <property type="entry name" value="Myb_DNA-binding"/>
    <property type="match status" value="1"/>
</dbReference>
<dbReference type="SMART" id="SM00448">
    <property type="entry name" value="REC"/>
    <property type="match status" value="1"/>
</dbReference>
<evidence type="ECO:0000256" key="3">
    <source>
        <dbReference type="ARBA" id="ARBA00023012"/>
    </source>
</evidence>
<dbReference type="InterPro" id="IPR001005">
    <property type="entry name" value="SANT/Myb"/>
</dbReference>
<proteinExistence type="predicted"/>
<dbReference type="SUPFAM" id="SSF52172">
    <property type="entry name" value="CheY-like"/>
    <property type="match status" value="1"/>
</dbReference>
<feature type="domain" description="HTH myb-type" evidence="11">
    <location>
        <begin position="170"/>
        <end position="227"/>
    </location>
</feature>
<dbReference type="InterPro" id="IPR011006">
    <property type="entry name" value="CheY-like_superfamily"/>
</dbReference>
<keyword evidence="4" id="KW-0805">Transcription regulation</keyword>
<dbReference type="Gramene" id="Psat01G0204600-T1">
    <property type="protein sequence ID" value="KAI5443233.1"/>
    <property type="gene ID" value="KIW84_012046"/>
</dbReference>
<evidence type="ECO:0000313" key="13">
    <source>
        <dbReference type="Proteomes" id="UP001058974"/>
    </source>
</evidence>
<sequence length="412" mass="46916">MNCENFDITVLIVDHDAVSLALIANLLMAWKSKVQTAKDADQALTILQGSKGLFDIIISEFNLIGINGFDFLKLIQNEFHIPVIMMSEDKEENVIFNILKNGATHFIAKPFCDEDFKNIWKYVMEAKEEKQFFESLFSTSEEQKSKNNQSKRKINNKDQVEGEGDFQVAKKTKLVWTPELHNLFMFAIKQIGLEKVVPKKILKIMNVPNLTRENVASHLQKYRKFLRDIDEKGMTGGISQRVLRSTFASSLPMPLIKTMQEKRTNKFHTPTFEYSQRLSCPTKNQNNEFNFFNRFYPEKDLLYDGSSSSISFSSYGEGQGWMSSPTTSSSSFLTRDLNFNDMNLVNKLSKGGDEIEIAPQTENMSINSNESSKKLQGNNGFSKEGSSKESTSTNDLEFDMDVIEALFGTIED</sequence>
<organism evidence="12 13">
    <name type="scientific">Pisum sativum</name>
    <name type="common">Garden pea</name>
    <name type="synonym">Lathyrus oleraceus</name>
    <dbReference type="NCBI Taxonomy" id="3888"/>
    <lineage>
        <taxon>Eukaryota</taxon>
        <taxon>Viridiplantae</taxon>
        <taxon>Streptophyta</taxon>
        <taxon>Embryophyta</taxon>
        <taxon>Tracheophyta</taxon>
        <taxon>Spermatophyta</taxon>
        <taxon>Magnoliopsida</taxon>
        <taxon>eudicotyledons</taxon>
        <taxon>Gunneridae</taxon>
        <taxon>Pentapetalae</taxon>
        <taxon>rosids</taxon>
        <taxon>fabids</taxon>
        <taxon>Fabales</taxon>
        <taxon>Fabaceae</taxon>
        <taxon>Papilionoideae</taxon>
        <taxon>50 kb inversion clade</taxon>
        <taxon>NPAAA clade</taxon>
        <taxon>Hologalegina</taxon>
        <taxon>IRL clade</taxon>
        <taxon>Fabeae</taxon>
        <taxon>Lathyrus</taxon>
    </lineage>
</organism>
<dbReference type="EMBL" id="JAMSHJ010000001">
    <property type="protein sequence ID" value="KAI5443233.1"/>
    <property type="molecule type" value="Genomic_DNA"/>
</dbReference>
<evidence type="ECO:0000256" key="1">
    <source>
        <dbReference type="ARBA" id="ARBA00004123"/>
    </source>
</evidence>
<dbReference type="GO" id="GO:0000160">
    <property type="term" value="P:phosphorelay signal transduction system"/>
    <property type="evidence" value="ECO:0007669"/>
    <property type="project" value="UniProtKB-KW"/>
</dbReference>
<comment type="caution">
    <text evidence="12">The sequence shown here is derived from an EMBL/GenBank/DDBJ whole genome shotgun (WGS) entry which is preliminary data.</text>
</comment>
<comment type="caution">
    <text evidence="8">Lacks conserved residue(s) required for the propagation of feature annotation.</text>
</comment>
<dbReference type="PROSITE" id="PS51294">
    <property type="entry name" value="HTH_MYB"/>
    <property type="match status" value="1"/>
</dbReference>
<dbReference type="AlphaFoldDB" id="A0A9D5BGH3"/>
<dbReference type="GO" id="GO:0003677">
    <property type="term" value="F:DNA binding"/>
    <property type="evidence" value="ECO:0007669"/>
    <property type="project" value="InterPro"/>
</dbReference>
<feature type="domain" description="Response regulatory" evidence="10">
    <location>
        <begin position="9"/>
        <end position="124"/>
    </location>
</feature>
<dbReference type="InterPro" id="IPR001789">
    <property type="entry name" value="Sig_transdc_resp-reg_receiver"/>
</dbReference>
<keyword evidence="2" id="KW-0597">Phosphoprotein</keyword>
<evidence type="ECO:0000259" key="10">
    <source>
        <dbReference type="PROSITE" id="PS50110"/>
    </source>
</evidence>
<protein>
    <submittedName>
        <fullName evidence="12">Uncharacterized protein</fullName>
    </submittedName>
</protein>
<dbReference type="CDD" id="cd17584">
    <property type="entry name" value="REC_typeB_ARR-like"/>
    <property type="match status" value="1"/>
</dbReference>
<dbReference type="PANTHER" id="PTHR43874:SF19">
    <property type="entry name" value="RESPONSE REGULATOR 23-RELATED"/>
    <property type="match status" value="1"/>
</dbReference>
<accession>A0A9D5BGH3</accession>
<evidence type="ECO:0000256" key="5">
    <source>
        <dbReference type="ARBA" id="ARBA00023159"/>
    </source>
</evidence>
<keyword evidence="13" id="KW-1185">Reference proteome</keyword>
<dbReference type="PROSITE" id="PS50110">
    <property type="entry name" value="RESPONSE_REGULATORY"/>
    <property type="match status" value="1"/>
</dbReference>
<dbReference type="FunFam" id="1.10.10.60:FF:000007">
    <property type="entry name" value="Two-component response regulator"/>
    <property type="match status" value="1"/>
</dbReference>
<dbReference type="PANTHER" id="PTHR43874">
    <property type="entry name" value="TWO-COMPONENT RESPONSE REGULATOR"/>
    <property type="match status" value="1"/>
</dbReference>
<keyword evidence="5" id="KW-0010">Activator</keyword>